<gene>
    <name evidence="1" type="ORF">DWY53_08875</name>
</gene>
<organism evidence="1 2">
    <name type="scientific">Phocaeicola vulgatus</name>
    <name type="common">Bacteroides vulgatus</name>
    <dbReference type="NCBI Taxonomy" id="821"/>
    <lineage>
        <taxon>Bacteria</taxon>
        <taxon>Pseudomonadati</taxon>
        <taxon>Bacteroidota</taxon>
        <taxon>Bacteroidia</taxon>
        <taxon>Bacteroidales</taxon>
        <taxon>Bacteroidaceae</taxon>
        <taxon>Phocaeicola</taxon>
    </lineage>
</organism>
<dbReference type="RefSeq" id="WP_117892801.1">
    <property type="nucleotide sequence ID" value="NZ_JABDSD010000066.1"/>
</dbReference>
<sequence length="161" mass="18500">MKITINKPTKFEAVYLEVDAGVRYWEDAEVNGVRDIDLCESKGIGNPLMPCAVQIKEEADYNIYSDHYRWRPIIAIETGQIVNWTQGTTANVHYKVCDDFICDITDEDHIAIASYDGYVPKIMCPADEGYGDYIIMNIDENGFIQGWEKELISRIIKEYED</sequence>
<proteinExistence type="predicted"/>
<dbReference type="EMBL" id="QRUD01000020">
    <property type="protein sequence ID" value="RGR40515.1"/>
    <property type="molecule type" value="Genomic_DNA"/>
</dbReference>
<protein>
    <submittedName>
        <fullName evidence="1">Uncharacterized protein</fullName>
    </submittedName>
</protein>
<dbReference type="AlphaFoldDB" id="A0A395UNV9"/>
<evidence type="ECO:0000313" key="1">
    <source>
        <dbReference type="EMBL" id="RGR40515.1"/>
    </source>
</evidence>
<accession>A0A395UNV9</accession>
<name>A0A395UNV9_PHOVU</name>
<dbReference type="Proteomes" id="UP000266497">
    <property type="component" value="Unassembled WGS sequence"/>
</dbReference>
<evidence type="ECO:0000313" key="2">
    <source>
        <dbReference type="Proteomes" id="UP000266497"/>
    </source>
</evidence>
<reference evidence="1 2" key="1">
    <citation type="submission" date="2018-08" db="EMBL/GenBank/DDBJ databases">
        <title>A genome reference for cultivated species of the human gut microbiota.</title>
        <authorList>
            <person name="Zou Y."/>
            <person name="Xue W."/>
            <person name="Luo G."/>
        </authorList>
    </citation>
    <scope>NUCLEOTIDE SEQUENCE [LARGE SCALE GENOMIC DNA]</scope>
    <source>
        <strain evidence="1 2">AF25-30LB</strain>
    </source>
</reference>
<comment type="caution">
    <text evidence="1">The sequence shown here is derived from an EMBL/GenBank/DDBJ whole genome shotgun (WGS) entry which is preliminary data.</text>
</comment>